<dbReference type="Gene3D" id="3.20.20.70">
    <property type="entry name" value="Aldolase class I"/>
    <property type="match status" value="1"/>
</dbReference>
<dbReference type="InterPro" id="IPR011995">
    <property type="entry name" value="OMPdecase_type-2"/>
</dbReference>
<name>A0A917DGF0_9MICO</name>
<dbReference type="SUPFAM" id="SSF51366">
    <property type="entry name" value="Ribulose-phoshate binding barrel"/>
    <property type="match status" value="1"/>
</dbReference>
<dbReference type="EC" id="4.1.1.23" evidence="7"/>
<feature type="region of interest" description="Disordered" evidence="8">
    <location>
        <begin position="274"/>
        <end position="293"/>
    </location>
</feature>
<evidence type="ECO:0000256" key="8">
    <source>
        <dbReference type="SAM" id="MobiDB-lite"/>
    </source>
</evidence>
<dbReference type="AlphaFoldDB" id="A0A917DGF0"/>
<protein>
    <recommendedName>
        <fullName evidence="7">Orotidine 5'-phosphate decarboxylase</fullName>
        <ecNumber evidence="7">4.1.1.23</ecNumber>
    </recommendedName>
    <alternativeName>
        <fullName evidence="7">OMP decarboxylase</fullName>
        <shortName evidence="7">OMPDCase</shortName>
        <shortName evidence="7">OMPdecase</shortName>
    </alternativeName>
</protein>
<evidence type="ECO:0000256" key="2">
    <source>
        <dbReference type="ARBA" id="ARBA00008847"/>
    </source>
</evidence>
<keyword evidence="4 7" id="KW-0665">Pyrimidine biosynthesis</keyword>
<dbReference type="Proteomes" id="UP000633205">
    <property type="component" value="Unassembled WGS sequence"/>
</dbReference>
<evidence type="ECO:0000256" key="7">
    <source>
        <dbReference type="HAMAP-Rule" id="MF_01215"/>
    </source>
</evidence>
<dbReference type="SMART" id="SM00934">
    <property type="entry name" value="OMPdecase"/>
    <property type="match status" value="1"/>
</dbReference>
<dbReference type="GO" id="GO:0004590">
    <property type="term" value="F:orotidine-5'-phosphate decarboxylase activity"/>
    <property type="evidence" value="ECO:0007669"/>
    <property type="project" value="UniProtKB-UniRule"/>
</dbReference>
<evidence type="ECO:0000256" key="6">
    <source>
        <dbReference type="ARBA" id="ARBA00049157"/>
    </source>
</evidence>
<keyword evidence="5 7" id="KW-0456">Lyase</keyword>
<dbReference type="InterPro" id="IPR018089">
    <property type="entry name" value="OMPdecase_AS"/>
</dbReference>
<comment type="caution">
    <text evidence="10">The sequence shown here is derived from an EMBL/GenBank/DDBJ whole genome shotgun (WGS) entry which is preliminary data.</text>
</comment>
<dbReference type="PANTHER" id="PTHR43375:SF1">
    <property type="entry name" value="OROTIDINE 5'-PHOSPHATE DECARBOXYLASE"/>
    <property type="match status" value="1"/>
</dbReference>
<evidence type="ECO:0000256" key="4">
    <source>
        <dbReference type="ARBA" id="ARBA00022975"/>
    </source>
</evidence>
<dbReference type="RefSeq" id="WP_188711980.1">
    <property type="nucleotide sequence ID" value="NZ_BMHO01000001.1"/>
</dbReference>
<dbReference type="InterPro" id="IPR011060">
    <property type="entry name" value="RibuloseP-bd_barrel"/>
</dbReference>
<reference evidence="10" key="1">
    <citation type="journal article" date="2014" name="Int. J. Syst. Evol. Microbiol.">
        <title>Complete genome sequence of Corynebacterium casei LMG S-19264T (=DSM 44701T), isolated from a smear-ripened cheese.</title>
        <authorList>
            <consortium name="US DOE Joint Genome Institute (JGI-PGF)"/>
            <person name="Walter F."/>
            <person name="Albersmeier A."/>
            <person name="Kalinowski J."/>
            <person name="Ruckert C."/>
        </authorList>
    </citation>
    <scope>NUCLEOTIDE SEQUENCE</scope>
    <source>
        <strain evidence="10">CGMCC 1.15152</strain>
    </source>
</reference>
<dbReference type="GO" id="GO:0006207">
    <property type="term" value="P:'de novo' pyrimidine nucleobase biosynthetic process"/>
    <property type="evidence" value="ECO:0007669"/>
    <property type="project" value="InterPro"/>
</dbReference>
<evidence type="ECO:0000259" key="9">
    <source>
        <dbReference type="SMART" id="SM00934"/>
    </source>
</evidence>
<dbReference type="NCBIfam" id="TIGR02127">
    <property type="entry name" value="pyrF_sub2"/>
    <property type="match status" value="1"/>
</dbReference>
<feature type="domain" description="Orotidine 5'-phosphate decarboxylase" evidence="9">
    <location>
        <begin position="18"/>
        <end position="268"/>
    </location>
</feature>
<dbReference type="HAMAP" id="MF_01215">
    <property type="entry name" value="OMPdecase_type2"/>
    <property type="match status" value="1"/>
</dbReference>
<dbReference type="EMBL" id="BMHO01000001">
    <property type="protein sequence ID" value="GGD38122.1"/>
    <property type="molecule type" value="Genomic_DNA"/>
</dbReference>
<evidence type="ECO:0000313" key="10">
    <source>
        <dbReference type="EMBL" id="GGD38122.1"/>
    </source>
</evidence>
<evidence type="ECO:0000256" key="3">
    <source>
        <dbReference type="ARBA" id="ARBA00022793"/>
    </source>
</evidence>
<comment type="pathway">
    <text evidence="1 7">Pyrimidine metabolism; UMP biosynthesis via de novo pathway; UMP from orotate: step 2/2.</text>
</comment>
<comment type="catalytic activity">
    <reaction evidence="6 7">
        <text>orotidine 5'-phosphate + H(+) = UMP + CO2</text>
        <dbReference type="Rhea" id="RHEA:11596"/>
        <dbReference type="ChEBI" id="CHEBI:15378"/>
        <dbReference type="ChEBI" id="CHEBI:16526"/>
        <dbReference type="ChEBI" id="CHEBI:57538"/>
        <dbReference type="ChEBI" id="CHEBI:57865"/>
        <dbReference type="EC" id="4.1.1.23"/>
    </reaction>
</comment>
<dbReference type="Pfam" id="PF00215">
    <property type="entry name" value="OMPdecase"/>
    <property type="match status" value="1"/>
</dbReference>
<sequence>MTQPFGERIRAGMDRLGPLCVGIDPHAELLRAWGLDVDAAGARSFGLAVVDAAASRAAIVKPQVSFFERFGSEGLAALEDVLRAAREAGLVTIADAKRGDIGSTMDAYAEAWLAPGSPLEADAVTVSPYLGVGALSGAITTAYAHGKGVFVLATTSNPEAAGLQRSTDAQGRTVSQRVIDEVSEHNAANVGRGDWGSAGFVVGATVDWNEAGIKPPTPVAPLLAPGFGHQGAAPARLAEIFGSAADAVIVSESRSILSAGPGRIVSEIEDHARAAAAARAERGSTPGSRTPHD</sequence>
<keyword evidence="11" id="KW-1185">Reference proteome</keyword>
<reference evidence="10" key="2">
    <citation type="submission" date="2020-09" db="EMBL/GenBank/DDBJ databases">
        <authorList>
            <person name="Sun Q."/>
            <person name="Zhou Y."/>
        </authorList>
    </citation>
    <scope>NUCLEOTIDE SEQUENCE</scope>
    <source>
        <strain evidence="10">CGMCC 1.15152</strain>
    </source>
</reference>
<gene>
    <name evidence="7" type="primary">pyrF</name>
    <name evidence="10" type="ORF">GCM10010915_18670</name>
</gene>
<keyword evidence="3 7" id="KW-0210">Decarboxylase</keyword>
<feature type="active site" description="Proton donor" evidence="7">
    <location>
        <position position="97"/>
    </location>
</feature>
<evidence type="ECO:0000313" key="11">
    <source>
        <dbReference type="Proteomes" id="UP000633205"/>
    </source>
</evidence>
<dbReference type="InterPro" id="IPR013785">
    <property type="entry name" value="Aldolase_TIM"/>
</dbReference>
<dbReference type="CDD" id="cd04725">
    <property type="entry name" value="OMP_decarboxylase_like"/>
    <property type="match status" value="1"/>
</dbReference>
<dbReference type="InterPro" id="IPR001754">
    <property type="entry name" value="OMPdeCOase_dom"/>
</dbReference>
<dbReference type="GO" id="GO:0044205">
    <property type="term" value="P:'de novo' UMP biosynthetic process"/>
    <property type="evidence" value="ECO:0007669"/>
    <property type="project" value="UniProtKB-UniRule"/>
</dbReference>
<evidence type="ECO:0000256" key="5">
    <source>
        <dbReference type="ARBA" id="ARBA00023239"/>
    </source>
</evidence>
<organism evidence="10 11">
    <name type="scientific">Microbacterium faecale</name>
    <dbReference type="NCBI Taxonomy" id="1804630"/>
    <lineage>
        <taxon>Bacteria</taxon>
        <taxon>Bacillati</taxon>
        <taxon>Actinomycetota</taxon>
        <taxon>Actinomycetes</taxon>
        <taxon>Micrococcales</taxon>
        <taxon>Microbacteriaceae</taxon>
        <taxon>Microbacterium</taxon>
    </lineage>
</organism>
<accession>A0A917DGF0</accession>
<proteinExistence type="inferred from homology"/>
<dbReference type="PROSITE" id="PS00156">
    <property type="entry name" value="OMPDECASE"/>
    <property type="match status" value="1"/>
</dbReference>
<comment type="similarity">
    <text evidence="2 7">Belongs to the OMP decarboxylase family. Type 2 subfamily.</text>
</comment>
<evidence type="ECO:0000256" key="1">
    <source>
        <dbReference type="ARBA" id="ARBA00004861"/>
    </source>
</evidence>
<dbReference type="PANTHER" id="PTHR43375">
    <property type="entry name" value="OROTIDINE 5'-PHOSPHATE DECARBOXYLASE"/>
    <property type="match status" value="1"/>
</dbReference>